<evidence type="ECO:0000256" key="6">
    <source>
        <dbReference type="ARBA" id="ARBA00022723"/>
    </source>
</evidence>
<organism evidence="17 18">
    <name type="scientific">Candidatus Vogelbacteria bacterium CG10_big_fil_rev_8_21_14_0_10_50_13</name>
    <dbReference type="NCBI Taxonomy" id="1975044"/>
    <lineage>
        <taxon>Bacteria</taxon>
        <taxon>Candidatus Vogeliibacteriota</taxon>
    </lineage>
</organism>
<dbReference type="Pfam" id="PF03120">
    <property type="entry name" value="OB_DNA_ligase"/>
    <property type="match status" value="1"/>
</dbReference>
<evidence type="ECO:0000256" key="10">
    <source>
        <dbReference type="ARBA" id="ARBA00023027"/>
    </source>
</evidence>
<comment type="function">
    <text evidence="1 14">DNA ligase that catalyzes the formation of phosphodiester linkages between 5'-phosphoryl and 3'-hydroxyl groups in double-stranded DNA using NAD as a coenzyme and as the energy source for the reaction. It is essential for DNA replication and repair of damaged DNA.</text>
</comment>
<evidence type="ECO:0000256" key="12">
    <source>
        <dbReference type="ARBA" id="ARBA00034005"/>
    </source>
</evidence>
<evidence type="ECO:0000256" key="4">
    <source>
        <dbReference type="ARBA" id="ARBA00022598"/>
    </source>
</evidence>
<feature type="binding site" evidence="14">
    <location>
        <begin position="83"/>
        <end position="84"/>
    </location>
    <ligand>
        <name>NAD(+)</name>
        <dbReference type="ChEBI" id="CHEBI:57540"/>
    </ligand>
</feature>
<dbReference type="CDD" id="cd17748">
    <property type="entry name" value="BRCT_DNA_ligase_like"/>
    <property type="match status" value="1"/>
</dbReference>
<evidence type="ECO:0000256" key="9">
    <source>
        <dbReference type="ARBA" id="ARBA00022842"/>
    </source>
</evidence>
<accession>A0A2H0RG39</accession>
<dbReference type="SUPFAM" id="SSF52113">
    <property type="entry name" value="BRCT domain"/>
    <property type="match status" value="1"/>
</dbReference>
<keyword evidence="6 14" id="KW-0479">Metal-binding</keyword>
<feature type="domain" description="BRCT" evidence="16">
    <location>
        <begin position="585"/>
        <end position="662"/>
    </location>
</feature>
<dbReference type="InterPro" id="IPR012340">
    <property type="entry name" value="NA-bd_OB-fold"/>
</dbReference>
<dbReference type="GO" id="GO:0046872">
    <property type="term" value="F:metal ion binding"/>
    <property type="evidence" value="ECO:0007669"/>
    <property type="project" value="UniProtKB-KW"/>
</dbReference>
<dbReference type="InterPro" id="IPR041663">
    <property type="entry name" value="DisA/LigA_HHH"/>
</dbReference>
<keyword evidence="9 14" id="KW-0460">Magnesium</keyword>
<dbReference type="EMBL" id="PCYJ01000016">
    <property type="protein sequence ID" value="PIR45512.1"/>
    <property type="molecule type" value="Genomic_DNA"/>
</dbReference>
<evidence type="ECO:0000256" key="7">
    <source>
        <dbReference type="ARBA" id="ARBA00022763"/>
    </source>
</evidence>
<dbReference type="AlphaFoldDB" id="A0A2H0RG39"/>
<dbReference type="FunFam" id="2.40.50.140:FF:000012">
    <property type="entry name" value="DNA ligase"/>
    <property type="match status" value="1"/>
</dbReference>
<keyword evidence="14" id="KW-0464">Manganese</keyword>
<dbReference type="InterPro" id="IPR004150">
    <property type="entry name" value="NAD_DNA_ligase_OB"/>
</dbReference>
<keyword evidence="5 14" id="KW-0235">DNA replication</keyword>
<comment type="cofactor">
    <cofactor evidence="14">
        <name>Mg(2+)</name>
        <dbReference type="ChEBI" id="CHEBI:18420"/>
    </cofactor>
    <cofactor evidence="14">
        <name>Mn(2+)</name>
        <dbReference type="ChEBI" id="CHEBI:29035"/>
    </cofactor>
</comment>
<feature type="region of interest" description="Disordered" evidence="15">
    <location>
        <begin position="50"/>
        <end position="69"/>
    </location>
</feature>
<dbReference type="Gene3D" id="2.40.50.140">
    <property type="entry name" value="Nucleic acid-binding proteins"/>
    <property type="match status" value="1"/>
</dbReference>
<dbReference type="PANTHER" id="PTHR23389:SF9">
    <property type="entry name" value="DNA LIGASE"/>
    <property type="match status" value="1"/>
</dbReference>
<dbReference type="Pfam" id="PF01653">
    <property type="entry name" value="DNA_ligase_aden"/>
    <property type="match status" value="1"/>
</dbReference>
<dbReference type="EC" id="6.5.1.2" evidence="2 14"/>
<feature type="binding site" evidence="14">
    <location>
        <position position="287"/>
    </location>
    <ligand>
        <name>NAD(+)</name>
        <dbReference type="ChEBI" id="CHEBI:57540"/>
    </ligand>
</feature>
<evidence type="ECO:0000256" key="1">
    <source>
        <dbReference type="ARBA" id="ARBA00004067"/>
    </source>
</evidence>
<comment type="catalytic activity">
    <reaction evidence="12 14">
        <text>NAD(+) + (deoxyribonucleotide)n-3'-hydroxyl + 5'-phospho-(deoxyribonucleotide)m = (deoxyribonucleotide)n+m + AMP + beta-nicotinamide D-nucleotide.</text>
        <dbReference type="EC" id="6.5.1.2"/>
    </reaction>
</comment>
<dbReference type="InterPro" id="IPR013840">
    <property type="entry name" value="DNAligase_N"/>
</dbReference>
<dbReference type="SUPFAM" id="SSF50249">
    <property type="entry name" value="Nucleic acid-binding proteins"/>
    <property type="match status" value="1"/>
</dbReference>
<dbReference type="InterPro" id="IPR013839">
    <property type="entry name" value="DNAligase_adenylation"/>
</dbReference>
<dbReference type="PIRSF" id="PIRSF001604">
    <property type="entry name" value="LigA"/>
    <property type="match status" value="1"/>
</dbReference>
<dbReference type="NCBIfam" id="TIGR00575">
    <property type="entry name" value="dnlj"/>
    <property type="match status" value="1"/>
</dbReference>
<dbReference type="PANTHER" id="PTHR23389">
    <property type="entry name" value="CHROMOSOME TRANSMISSION FIDELITY FACTOR 18"/>
    <property type="match status" value="1"/>
</dbReference>
<keyword evidence="4 14" id="KW-0436">Ligase</keyword>
<dbReference type="GO" id="GO:0003911">
    <property type="term" value="F:DNA ligase (NAD+) activity"/>
    <property type="evidence" value="ECO:0007669"/>
    <property type="project" value="UniProtKB-UniRule"/>
</dbReference>
<dbReference type="Proteomes" id="UP000230906">
    <property type="component" value="Unassembled WGS sequence"/>
</dbReference>
<dbReference type="GO" id="GO:0005829">
    <property type="term" value="C:cytosol"/>
    <property type="evidence" value="ECO:0007669"/>
    <property type="project" value="TreeGrafter"/>
</dbReference>
<evidence type="ECO:0000256" key="8">
    <source>
        <dbReference type="ARBA" id="ARBA00022833"/>
    </source>
</evidence>
<evidence type="ECO:0000313" key="18">
    <source>
        <dbReference type="Proteomes" id="UP000230906"/>
    </source>
</evidence>
<feature type="binding site" evidence="14">
    <location>
        <position position="137"/>
    </location>
    <ligand>
        <name>NAD(+)</name>
        <dbReference type="ChEBI" id="CHEBI:57540"/>
    </ligand>
</feature>
<evidence type="ECO:0000256" key="13">
    <source>
        <dbReference type="ARBA" id="ARBA00060881"/>
    </source>
</evidence>
<keyword evidence="10 14" id="KW-0520">NAD</keyword>
<sequence length="662" mass="73721">MDKTAAKRRMRELEKLVNHHRRLYHVLDVPEISDEAYDSLEEELRQLEERYPELASPNSPTRRVSGGVSPGFSKVKHEVAQWSFDDAFNEEDIRAFDKRVKKLAGTNDLTYTCELKIDGFKIVLTYKSGRLVTAATRGNGEVGEDVTVNIRTIKSIPLELEKPVNLIVEGEIWLGQQEFERINREQAEKGGVIYANPRNTAAGTIRQLNTELVATRRLDSFIYDLAKADFVLPATQYEELKLLQNLGFKVNRHFVKAKNIDAVIKYWQKWQQHKSAEDYWIDGVVVKVNDSSLQTKLGYTGKSPRFASAFKFPAEQVTTVVEGISLQLGRQGAITPVAELRPVQVAGTTVARATLHNEDEIKRLDVRLGDTVVIQKSGDIIPDVIQVIKELRPKNAKPYYFPKSLPGIGRIERRPGEAAHRAVDKNTFAQVSRRLHYFVGKQAFDIPGLGPKQIDVLMENKLIATYADIFKLTEDELLTLPRFAVTSVEKLLAAIDSRRTVSFVRFLTALSIPQVGEETAEDLANHFGTLNKLLTAKQEDLAEINGVGEVVAGKIIDFFANRDNQKIVADLLNEVKILPVKLKAKPTGKLAGQTFILTGTLVNLTRAEAKKEIKNLSGAVTSSVSSGATYLVAGANPGSKLTRAQELGVKILTEAAFLKLLK</sequence>
<dbReference type="SUPFAM" id="SSF56091">
    <property type="entry name" value="DNA ligase/mRNA capping enzyme, catalytic domain"/>
    <property type="match status" value="1"/>
</dbReference>
<dbReference type="FunFam" id="1.10.150.20:FF:000006">
    <property type="entry name" value="DNA ligase"/>
    <property type="match status" value="1"/>
</dbReference>
<evidence type="ECO:0000256" key="15">
    <source>
        <dbReference type="SAM" id="MobiDB-lite"/>
    </source>
</evidence>
<evidence type="ECO:0000259" key="16">
    <source>
        <dbReference type="PROSITE" id="PS50172"/>
    </source>
</evidence>
<feature type="binding site" evidence="14">
    <location>
        <begin position="34"/>
        <end position="38"/>
    </location>
    <ligand>
        <name>NAD(+)</name>
        <dbReference type="ChEBI" id="CHEBI:57540"/>
    </ligand>
</feature>
<dbReference type="Pfam" id="PF12826">
    <property type="entry name" value="HHH_2"/>
    <property type="match status" value="1"/>
</dbReference>
<feature type="binding site" evidence="14">
    <location>
        <position position="311"/>
    </location>
    <ligand>
        <name>NAD(+)</name>
        <dbReference type="ChEBI" id="CHEBI:57540"/>
    </ligand>
</feature>
<dbReference type="CDD" id="cd00114">
    <property type="entry name" value="LIGANc"/>
    <property type="match status" value="1"/>
</dbReference>
<dbReference type="GO" id="GO:0006260">
    <property type="term" value="P:DNA replication"/>
    <property type="evidence" value="ECO:0007669"/>
    <property type="project" value="UniProtKB-KW"/>
</dbReference>
<dbReference type="InterPro" id="IPR036420">
    <property type="entry name" value="BRCT_dom_sf"/>
</dbReference>
<evidence type="ECO:0000256" key="3">
    <source>
        <dbReference type="ARBA" id="ARBA00013308"/>
    </source>
</evidence>
<keyword evidence="11 14" id="KW-0234">DNA repair</keyword>
<comment type="similarity">
    <text evidence="13 14">Belongs to the NAD-dependent DNA ligase family. LigA subfamily.</text>
</comment>
<evidence type="ECO:0000256" key="11">
    <source>
        <dbReference type="ARBA" id="ARBA00023204"/>
    </source>
</evidence>
<dbReference type="SUPFAM" id="SSF47781">
    <property type="entry name" value="RuvA domain 2-like"/>
    <property type="match status" value="1"/>
</dbReference>
<proteinExistence type="inferred from homology"/>
<evidence type="ECO:0000256" key="5">
    <source>
        <dbReference type="ARBA" id="ARBA00022705"/>
    </source>
</evidence>
<evidence type="ECO:0000256" key="14">
    <source>
        <dbReference type="HAMAP-Rule" id="MF_01588"/>
    </source>
</evidence>
<evidence type="ECO:0000256" key="2">
    <source>
        <dbReference type="ARBA" id="ARBA00012722"/>
    </source>
</evidence>
<dbReference type="HAMAP" id="MF_01588">
    <property type="entry name" value="DNA_ligase_A"/>
    <property type="match status" value="1"/>
</dbReference>
<feature type="active site" description="N6-AMP-lysine intermediate" evidence="14">
    <location>
        <position position="116"/>
    </location>
</feature>
<gene>
    <name evidence="14" type="primary">ligA</name>
    <name evidence="17" type="ORF">COV09_01035</name>
</gene>
<dbReference type="Gene3D" id="3.30.470.30">
    <property type="entry name" value="DNA ligase/mRNA capping enzyme"/>
    <property type="match status" value="1"/>
</dbReference>
<dbReference type="Gene3D" id="1.10.287.610">
    <property type="entry name" value="Helix hairpin bin"/>
    <property type="match status" value="1"/>
</dbReference>
<dbReference type="InterPro" id="IPR001679">
    <property type="entry name" value="DNA_ligase"/>
</dbReference>
<name>A0A2H0RG39_9BACT</name>
<reference evidence="17 18" key="1">
    <citation type="submission" date="2017-09" db="EMBL/GenBank/DDBJ databases">
        <title>Depth-based differentiation of microbial function through sediment-hosted aquifers and enrichment of novel symbionts in the deep terrestrial subsurface.</title>
        <authorList>
            <person name="Probst A.J."/>
            <person name="Ladd B."/>
            <person name="Jarett J.K."/>
            <person name="Geller-Mcgrath D.E."/>
            <person name="Sieber C.M."/>
            <person name="Emerson J.B."/>
            <person name="Anantharaman K."/>
            <person name="Thomas B.C."/>
            <person name="Malmstrom R."/>
            <person name="Stieglmeier M."/>
            <person name="Klingl A."/>
            <person name="Woyke T."/>
            <person name="Ryan C.M."/>
            <person name="Banfield J.F."/>
        </authorList>
    </citation>
    <scope>NUCLEOTIDE SEQUENCE [LARGE SCALE GENOMIC DNA]</scope>
    <source>
        <strain evidence="17">CG10_big_fil_rev_8_21_14_0_10_50_13</strain>
    </source>
</reference>
<dbReference type="SMART" id="SM00278">
    <property type="entry name" value="HhH1"/>
    <property type="match status" value="4"/>
</dbReference>
<dbReference type="InterPro" id="IPR001357">
    <property type="entry name" value="BRCT_dom"/>
</dbReference>
<dbReference type="SMART" id="SM00532">
    <property type="entry name" value="LIGANc"/>
    <property type="match status" value="1"/>
</dbReference>
<dbReference type="InterPro" id="IPR003583">
    <property type="entry name" value="Hlx-hairpin-Hlx_DNA-bd_motif"/>
</dbReference>
<dbReference type="SMART" id="SM00292">
    <property type="entry name" value="BRCT"/>
    <property type="match status" value="1"/>
</dbReference>
<dbReference type="PROSITE" id="PS50172">
    <property type="entry name" value="BRCT"/>
    <property type="match status" value="1"/>
</dbReference>
<feature type="binding site" evidence="14">
    <location>
        <position position="114"/>
    </location>
    <ligand>
        <name>NAD(+)</name>
        <dbReference type="ChEBI" id="CHEBI:57540"/>
    </ligand>
</feature>
<evidence type="ECO:0000313" key="17">
    <source>
        <dbReference type="EMBL" id="PIR45512.1"/>
    </source>
</evidence>
<protein>
    <recommendedName>
        <fullName evidence="3 14">DNA ligase</fullName>
        <ecNumber evidence="2 14">6.5.1.2</ecNumber>
    </recommendedName>
    <alternativeName>
        <fullName evidence="14">Polydeoxyribonucleotide synthase [NAD(+)]</fullName>
    </alternativeName>
</protein>
<keyword evidence="8 14" id="KW-0862">Zinc</keyword>
<dbReference type="Pfam" id="PF00533">
    <property type="entry name" value="BRCT"/>
    <property type="match status" value="1"/>
</dbReference>
<dbReference type="NCBIfam" id="NF005932">
    <property type="entry name" value="PRK07956.1"/>
    <property type="match status" value="1"/>
</dbReference>
<dbReference type="Gene3D" id="3.40.50.10190">
    <property type="entry name" value="BRCT domain"/>
    <property type="match status" value="1"/>
</dbReference>
<comment type="caution">
    <text evidence="14">Lacks conserved residue(s) required for the propagation of feature annotation.</text>
</comment>
<feature type="binding site" evidence="14">
    <location>
        <position position="171"/>
    </location>
    <ligand>
        <name>NAD(+)</name>
        <dbReference type="ChEBI" id="CHEBI:57540"/>
    </ligand>
</feature>
<comment type="caution">
    <text evidence="17">The sequence shown here is derived from an EMBL/GenBank/DDBJ whole genome shotgun (WGS) entry which is preliminary data.</text>
</comment>
<dbReference type="GO" id="GO:0003677">
    <property type="term" value="F:DNA binding"/>
    <property type="evidence" value="ECO:0007669"/>
    <property type="project" value="InterPro"/>
</dbReference>
<dbReference type="Gene3D" id="1.10.150.20">
    <property type="entry name" value="5' to 3' exonuclease, C-terminal subdomain"/>
    <property type="match status" value="2"/>
</dbReference>
<keyword evidence="7 14" id="KW-0227">DNA damage</keyword>
<dbReference type="InterPro" id="IPR010994">
    <property type="entry name" value="RuvA_2-like"/>
</dbReference>
<dbReference type="GO" id="GO:0006281">
    <property type="term" value="P:DNA repair"/>
    <property type="evidence" value="ECO:0007669"/>
    <property type="project" value="UniProtKB-KW"/>
</dbReference>
<dbReference type="Pfam" id="PF14520">
    <property type="entry name" value="HHH_5"/>
    <property type="match status" value="1"/>
</dbReference>